<dbReference type="AlphaFoldDB" id="A0A7E5WUW6"/>
<reference evidence="2" key="1">
    <citation type="submission" date="2025-08" db="UniProtKB">
        <authorList>
            <consortium name="RefSeq"/>
        </authorList>
    </citation>
    <scope>IDENTIFICATION</scope>
</reference>
<gene>
    <name evidence="2" type="primary">LOC113505457</name>
</gene>
<dbReference type="Proteomes" id="UP000322000">
    <property type="component" value="Chromosome 26"/>
</dbReference>
<protein>
    <submittedName>
        <fullName evidence="2">Uncharacterized protein LOC113505457</fullName>
    </submittedName>
</protein>
<organism evidence="1 2">
    <name type="scientific">Trichoplusia ni</name>
    <name type="common">Cabbage looper</name>
    <dbReference type="NCBI Taxonomy" id="7111"/>
    <lineage>
        <taxon>Eukaryota</taxon>
        <taxon>Metazoa</taxon>
        <taxon>Ecdysozoa</taxon>
        <taxon>Arthropoda</taxon>
        <taxon>Hexapoda</taxon>
        <taxon>Insecta</taxon>
        <taxon>Pterygota</taxon>
        <taxon>Neoptera</taxon>
        <taxon>Endopterygota</taxon>
        <taxon>Lepidoptera</taxon>
        <taxon>Glossata</taxon>
        <taxon>Ditrysia</taxon>
        <taxon>Noctuoidea</taxon>
        <taxon>Noctuidae</taxon>
        <taxon>Plusiinae</taxon>
        <taxon>Trichoplusia</taxon>
    </lineage>
</organism>
<dbReference type="KEGG" id="tnl:113505457"/>
<dbReference type="GeneID" id="113505457"/>
<evidence type="ECO:0000313" key="2">
    <source>
        <dbReference type="RefSeq" id="XP_026743951.1"/>
    </source>
</evidence>
<dbReference type="InParanoid" id="A0A7E5WUW6"/>
<keyword evidence="1" id="KW-1185">Reference proteome</keyword>
<dbReference type="OrthoDB" id="7437325at2759"/>
<dbReference type="RefSeq" id="XP_026743951.1">
    <property type="nucleotide sequence ID" value="XM_026888150.1"/>
</dbReference>
<evidence type="ECO:0000313" key="1">
    <source>
        <dbReference type="Proteomes" id="UP000322000"/>
    </source>
</evidence>
<name>A0A7E5WUW6_TRINI</name>
<accession>A0A7E5WUW6</accession>
<proteinExistence type="predicted"/>
<sequence>MEKLPRHTFPECEHIQRQSADQYDLSQDEALELAQAQMRVIPMFEQNLYEYKIFKYYSLARNDLLRCRWAAFINSLEGRVKTPFVFPSYDNLHFNCHKVRYEPNETITNRPNIRRHLTCGPGVDMYGQIPIADDMHLRKSIEAKHGEVLKIGRKHLVRH</sequence>